<dbReference type="PANTHER" id="PTHR12277">
    <property type="entry name" value="ALPHA/BETA HYDROLASE DOMAIN-CONTAINING PROTEIN"/>
    <property type="match status" value="1"/>
</dbReference>
<keyword evidence="1" id="KW-1133">Transmembrane helix</keyword>
<dbReference type="GO" id="GO:0052651">
    <property type="term" value="P:monoacylglycerol catabolic process"/>
    <property type="evidence" value="ECO:0007669"/>
    <property type="project" value="TreeGrafter"/>
</dbReference>
<evidence type="ECO:0000313" key="4">
    <source>
        <dbReference type="Proteomes" id="UP000054248"/>
    </source>
</evidence>
<dbReference type="InterPro" id="IPR000073">
    <property type="entry name" value="AB_hydrolase_1"/>
</dbReference>
<dbReference type="GO" id="GO:0005789">
    <property type="term" value="C:endoplasmic reticulum membrane"/>
    <property type="evidence" value="ECO:0007669"/>
    <property type="project" value="TreeGrafter"/>
</dbReference>
<dbReference type="GO" id="GO:0006660">
    <property type="term" value="P:phosphatidylserine catabolic process"/>
    <property type="evidence" value="ECO:0007669"/>
    <property type="project" value="TreeGrafter"/>
</dbReference>
<keyword evidence="1" id="KW-0812">Transmembrane</keyword>
<dbReference type="SUPFAM" id="SSF53474">
    <property type="entry name" value="alpha/beta-Hydrolases"/>
    <property type="match status" value="1"/>
</dbReference>
<feature type="domain" description="AB hydrolase-1" evidence="2">
    <location>
        <begin position="117"/>
        <end position="208"/>
    </location>
</feature>
<dbReference type="PANTHER" id="PTHR12277:SF194">
    <property type="entry name" value="FI04476P"/>
    <property type="match status" value="1"/>
</dbReference>
<dbReference type="STRING" id="1051891.A0A0C3QA34"/>
<dbReference type="Gene3D" id="3.40.50.1820">
    <property type="entry name" value="alpha/beta hydrolase"/>
    <property type="match status" value="1"/>
</dbReference>
<dbReference type="HOGENOM" id="CLU_029375_3_2_1"/>
<dbReference type="GO" id="GO:0047372">
    <property type="term" value="F:monoacylglycerol lipase activity"/>
    <property type="evidence" value="ECO:0007669"/>
    <property type="project" value="TreeGrafter"/>
</dbReference>
<reference evidence="3 4" key="1">
    <citation type="submission" date="2014-04" db="EMBL/GenBank/DDBJ databases">
        <authorList>
            <consortium name="DOE Joint Genome Institute"/>
            <person name="Kuo A."/>
            <person name="Girlanda M."/>
            <person name="Perotto S."/>
            <person name="Kohler A."/>
            <person name="Nagy L.G."/>
            <person name="Floudas D."/>
            <person name="Copeland A."/>
            <person name="Barry K.W."/>
            <person name="Cichocki N."/>
            <person name="Veneault-Fourrey C."/>
            <person name="LaButti K."/>
            <person name="Lindquist E.A."/>
            <person name="Lipzen A."/>
            <person name="Lundell T."/>
            <person name="Morin E."/>
            <person name="Murat C."/>
            <person name="Sun H."/>
            <person name="Tunlid A."/>
            <person name="Henrissat B."/>
            <person name="Grigoriev I.V."/>
            <person name="Hibbett D.S."/>
            <person name="Martin F."/>
            <person name="Nordberg H.P."/>
            <person name="Cantor M.N."/>
            <person name="Hua S.X."/>
        </authorList>
    </citation>
    <scope>NUCLEOTIDE SEQUENCE [LARGE SCALE GENOMIC DNA]</scope>
    <source>
        <strain evidence="3 4">MUT 4182</strain>
    </source>
</reference>
<proteinExistence type="predicted"/>
<evidence type="ECO:0000313" key="3">
    <source>
        <dbReference type="EMBL" id="KIO27030.1"/>
    </source>
</evidence>
<sequence length="402" mass="44061">MADVDPNRGFLWRAQRVFLYIGIVYVAGASLLLLPYFQRHVVFMHLAQWPLFAEFDAPHYYGLAPFKTVNLKLTTADNVNIGAWYVLSEPAYKAIGGISRSSPPTSEEVSKSLKDHPTVLFFHGNAANRAIQYRVQMYGSVSAQLGANVLVIDYRGFGDSEGTPTEEGVNLDALASWKWLVDNGANPQDIVVMGHSLGTGIATKLVTQLQTEGVEPRALVVVAPFSSIEALFASYSLGGLIPLFRPLQIIPFVDKLVAKYIHTRFSTIDLIGQIRVPTLLVHAKDDTTIPYSHSGHLFEAILDPYLPAWPFDTKDILKTLALTAEQLQELSKVAASRMARLNELVTTKVIGPSDALFANVKRFKAQSVDATFALLEKGDHSPIVRFEGVLGLVGQVAGIGRN</sequence>
<dbReference type="AlphaFoldDB" id="A0A0C3QA34"/>
<name>A0A0C3QA34_9AGAM</name>
<reference evidence="4" key="2">
    <citation type="submission" date="2015-01" db="EMBL/GenBank/DDBJ databases">
        <title>Evolutionary Origins and Diversification of the Mycorrhizal Mutualists.</title>
        <authorList>
            <consortium name="DOE Joint Genome Institute"/>
            <consortium name="Mycorrhizal Genomics Consortium"/>
            <person name="Kohler A."/>
            <person name="Kuo A."/>
            <person name="Nagy L.G."/>
            <person name="Floudas D."/>
            <person name="Copeland A."/>
            <person name="Barry K.W."/>
            <person name="Cichocki N."/>
            <person name="Veneault-Fourrey C."/>
            <person name="LaButti K."/>
            <person name="Lindquist E.A."/>
            <person name="Lipzen A."/>
            <person name="Lundell T."/>
            <person name="Morin E."/>
            <person name="Murat C."/>
            <person name="Riley R."/>
            <person name="Ohm R."/>
            <person name="Sun H."/>
            <person name="Tunlid A."/>
            <person name="Henrissat B."/>
            <person name="Grigoriev I.V."/>
            <person name="Hibbett D.S."/>
            <person name="Martin F."/>
        </authorList>
    </citation>
    <scope>NUCLEOTIDE SEQUENCE [LARGE SCALE GENOMIC DNA]</scope>
    <source>
        <strain evidence="4">MUT 4182</strain>
    </source>
</reference>
<keyword evidence="4" id="KW-1185">Reference proteome</keyword>
<dbReference type="InterPro" id="IPR029058">
    <property type="entry name" value="AB_hydrolase_fold"/>
</dbReference>
<accession>A0A0C3QA34</accession>
<evidence type="ECO:0000259" key="2">
    <source>
        <dbReference type="Pfam" id="PF00561"/>
    </source>
</evidence>
<dbReference type="EMBL" id="KN823015">
    <property type="protein sequence ID" value="KIO27030.1"/>
    <property type="molecule type" value="Genomic_DNA"/>
</dbReference>
<evidence type="ECO:0000256" key="1">
    <source>
        <dbReference type="SAM" id="Phobius"/>
    </source>
</evidence>
<dbReference type="OrthoDB" id="446723at2759"/>
<protein>
    <recommendedName>
        <fullName evidence="2">AB hydrolase-1 domain-containing protein</fullName>
    </recommendedName>
</protein>
<feature type="transmembrane region" description="Helical" evidence="1">
    <location>
        <begin position="17"/>
        <end position="37"/>
    </location>
</feature>
<dbReference type="Proteomes" id="UP000054248">
    <property type="component" value="Unassembled WGS sequence"/>
</dbReference>
<dbReference type="GO" id="GO:0004622">
    <property type="term" value="F:phosphatidylcholine lysophospholipase activity"/>
    <property type="evidence" value="ECO:0007669"/>
    <property type="project" value="TreeGrafter"/>
</dbReference>
<keyword evidence="1" id="KW-0472">Membrane</keyword>
<gene>
    <name evidence="3" type="ORF">M407DRAFT_195218</name>
</gene>
<organism evidence="3 4">
    <name type="scientific">Tulasnella calospora MUT 4182</name>
    <dbReference type="NCBI Taxonomy" id="1051891"/>
    <lineage>
        <taxon>Eukaryota</taxon>
        <taxon>Fungi</taxon>
        <taxon>Dikarya</taxon>
        <taxon>Basidiomycota</taxon>
        <taxon>Agaricomycotina</taxon>
        <taxon>Agaricomycetes</taxon>
        <taxon>Cantharellales</taxon>
        <taxon>Tulasnellaceae</taxon>
        <taxon>Tulasnella</taxon>
    </lineage>
</organism>
<dbReference type="Pfam" id="PF00561">
    <property type="entry name" value="Abhydrolase_1"/>
    <property type="match status" value="1"/>
</dbReference>